<dbReference type="InterPro" id="IPR035919">
    <property type="entry name" value="EAL_sf"/>
</dbReference>
<dbReference type="PANTHER" id="PTHR33121">
    <property type="entry name" value="CYCLIC DI-GMP PHOSPHODIESTERASE PDEF"/>
    <property type="match status" value="1"/>
</dbReference>
<organism evidence="2 3">
    <name type="scientific">Neiella holothuriorum</name>
    <dbReference type="NCBI Taxonomy" id="2870530"/>
    <lineage>
        <taxon>Bacteria</taxon>
        <taxon>Pseudomonadati</taxon>
        <taxon>Pseudomonadota</taxon>
        <taxon>Gammaproteobacteria</taxon>
        <taxon>Alteromonadales</taxon>
        <taxon>Echinimonadaceae</taxon>
        <taxon>Neiella</taxon>
    </lineage>
</organism>
<gene>
    <name evidence="2" type="ORF">K0504_09925</name>
</gene>
<accession>A0ABS7EGG0</accession>
<dbReference type="RefSeq" id="WP_220104038.1">
    <property type="nucleotide sequence ID" value="NZ_JAHZSS010000010.1"/>
</dbReference>
<evidence type="ECO:0000313" key="3">
    <source>
        <dbReference type="Proteomes" id="UP001166251"/>
    </source>
</evidence>
<dbReference type="Pfam" id="PF00563">
    <property type="entry name" value="EAL"/>
    <property type="match status" value="1"/>
</dbReference>
<comment type="caution">
    <text evidence="2">The sequence shown here is derived from an EMBL/GenBank/DDBJ whole genome shotgun (WGS) entry which is preliminary data.</text>
</comment>
<dbReference type="SMART" id="SM00052">
    <property type="entry name" value="EAL"/>
    <property type="match status" value="1"/>
</dbReference>
<dbReference type="PROSITE" id="PS50883">
    <property type="entry name" value="EAL"/>
    <property type="match status" value="1"/>
</dbReference>
<reference evidence="2" key="1">
    <citation type="submission" date="2021-07" db="EMBL/GenBank/DDBJ databases">
        <title>Neiella marina sp. nov., isolated from the intestinal content of sea cucumber Apostichopus japonicus.</title>
        <authorList>
            <person name="Bai X."/>
        </authorList>
    </citation>
    <scope>NUCLEOTIDE SEQUENCE</scope>
    <source>
        <strain evidence="2">126</strain>
    </source>
</reference>
<feature type="domain" description="EAL" evidence="1">
    <location>
        <begin position="22"/>
        <end position="264"/>
    </location>
</feature>
<evidence type="ECO:0000313" key="2">
    <source>
        <dbReference type="EMBL" id="MBW8191355.1"/>
    </source>
</evidence>
<dbReference type="PANTHER" id="PTHR33121:SF79">
    <property type="entry name" value="CYCLIC DI-GMP PHOSPHODIESTERASE PDED-RELATED"/>
    <property type="match status" value="1"/>
</dbReference>
<dbReference type="InterPro" id="IPR050706">
    <property type="entry name" value="Cyclic-di-GMP_PDE-like"/>
</dbReference>
<keyword evidence="3" id="KW-1185">Reference proteome</keyword>
<protein>
    <submittedName>
        <fullName evidence="2">EAL domain-containing protein</fullName>
    </submittedName>
</protein>
<dbReference type="CDD" id="cd01948">
    <property type="entry name" value="EAL"/>
    <property type="match status" value="1"/>
</dbReference>
<dbReference type="InterPro" id="IPR001633">
    <property type="entry name" value="EAL_dom"/>
</dbReference>
<evidence type="ECO:0000259" key="1">
    <source>
        <dbReference type="PROSITE" id="PS50883"/>
    </source>
</evidence>
<proteinExistence type="predicted"/>
<name>A0ABS7EGG0_9GAMM</name>
<dbReference type="EMBL" id="JAHZSS010000010">
    <property type="protein sequence ID" value="MBW8191355.1"/>
    <property type="molecule type" value="Genomic_DNA"/>
</dbReference>
<dbReference type="SUPFAM" id="SSF141868">
    <property type="entry name" value="EAL domain-like"/>
    <property type="match status" value="1"/>
</dbReference>
<dbReference type="Gene3D" id="3.20.20.450">
    <property type="entry name" value="EAL domain"/>
    <property type="match status" value="1"/>
</dbReference>
<dbReference type="Proteomes" id="UP001166251">
    <property type="component" value="Unassembled WGS sequence"/>
</dbReference>
<sequence length="264" mass="29018">MATAIQPVMNDASGSQVFREKGWVCSAKLAYVLQGKELDIVYQPVQFATGALSHYEALVRVVELDGLKSGYSLVRNLERTGDCHLLDMWVFDHVIEHLRSEPELRIACNMSAQTIEHAESMAYVLDVIRKSGVGSQLIIEITETCQLSDSPQTHNLMRLLKSTGCAIALDDFGAGYSSFGTLLNFKFDYIKLDGALVNGVADCQCRQTYVAAIGRIARQNGSLTVAEHIESQSDKDMAILLDIDLLQGYFIGQPAPLNIQSKIA</sequence>